<gene>
    <name evidence="3" type="ORF">PHACT_10765</name>
</gene>
<dbReference type="STRING" id="1524254.PHACT_10765"/>
<evidence type="ECO:0000313" key="3">
    <source>
        <dbReference type="EMBL" id="OFE13557.1"/>
    </source>
</evidence>
<dbReference type="SUPFAM" id="SSF53474">
    <property type="entry name" value="alpha/beta-Hydrolases"/>
    <property type="match status" value="1"/>
</dbReference>
<dbReference type="InterPro" id="IPR029058">
    <property type="entry name" value="AB_hydrolase_fold"/>
</dbReference>
<reference evidence="4" key="1">
    <citation type="submission" date="2016-07" db="EMBL/GenBank/DDBJ databases">
        <authorList>
            <person name="Florea S."/>
            <person name="Webb J.S."/>
            <person name="Jaromczyk J."/>
            <person name="Schardl C.L."/>
        </authorList>
    </citation>
    <scope>NUCLEOTIDE SEQUENCE [LARGE SCALE GENOMIC DNA]</scope>
    <source>
        <strain evidence="4">KCTC 42131</strain>
    </source>
</reference>
<comment type="caution">
    <text evidence="3">The sequence shown here is derived from an EMBL/GenBank/DDBJ whole genome shotgun (WGS) entry which is preliminary data.</text>
</comment>
<evidence type="ECO:0000313" key="4">
    <source>
        <dbReference type="Proteomes" id="UP000175669"/>
    </source>
</evidence>
<protein>
    <recommendedName>
        <fullName evidence="5">AB hydrolase-1 domain-containing protein</fullName>
    </recommendedName>
</protein>
<keyword evidence="2" id="KW-0732">Signal</keyword>
<dbReference type="Proteomes" id="UP000175669">
    <property type="component" value="Unassembled WGS sequence"/>
</dbReference>
<sequence length="350" mass="37823">MRQTKKSHWGEKSVIALFMLLVGQVALAADVLGVACETPPPAHCADGDCAAKTGAPGNVTEPESGRQYYLDYPCDLQPGEDVMFVLNIHGAGSIANWQRHYFPVMDYKEEYRLVVATPSAAGSASMGGGNGVRVWTPQTDDAYLQAITEQVTEAFGAENIKSFWLAGHSQGGMTSRRLVCSEFFADKVDGMLSLSGGRIGQAPFVDSFGPHLADGSPPPSRPRGSAEETLPDCNFSHIFAIGEYEIENLPDESPWAERYQCEAREHSQVVDTRPGWVYDTGRAGYRVWGREAAPGTADVYTYPACSNGRVVADVVRLDKGHTEGLEPEVTQRILDLMASAEGGKLQASAD</sequence>
<name>A0A1E8CMS2_9GAMM</name>
<feature type="region of interest" description="Disordered" evidence="1">
    <location>
        <begin position="209"/>
        <end position="228"/>
    </location>
</feature>
<dbReference type="AlphaFoldDB" id="A0A1E8CMS2"/>
<evidence type="ECO:0008006" key="5">
    <source>
        <dbReference type="Google" id="ProtNLM"/>
    </source>
</evidence>
<dbReference type="Gene3D" id="3.40.50.1820">
    <property type="entry name" value="alpha/beta hydrolase"/>
    <property type="match status" value="1"/>
</dbReference>
<accession>A0A1E8CMS2</accession>
<dbReference type="EMBL" id="MASR01000001">
    <property type="protein sequence ID" value="OFE13557.1"/>
    <property type="molecule type" value="Genomic_DNA"/>
</dbReference>
<feature type="signal peptide" evidence="2">
    <location>
        <begin position="1"/>
        <end position="28"/>
    </location>
</feature>
<proteinExistence type="predicted"/>
<evidence type="ECO:0000256" key="2">
    <source>
        <dbReference type="SAM" id="SignalP"/>
    </source>
</evidence>
<feature type="chain" id="PRO_5009212302" description="AB hydrolase-1 domain-containing protein" evidence="2">
    <location>
        <begin position="29"/>
        <end position="350"/>
    </location>
</feature>
<organism evidence="3 4">
    <name type="scientific">Pseudohongiella acticola</name>
    <dbReference type="NCBI Taxonomy" id="1524254"/>
    <lineage>
        <taxon>Bacteria</taxon>
        <taxon>Pseudomonadati</taxon>
        <taxon>Pseudomonadota</taxon>
        <taxon>Gammaproteobacteria</taxon>
        <taxon>Pseudomonadales</taxon>
        <taxon>Pseudohongiellaceae</taxon>
        <taxon>Pseudohongiella</taxon>
    </lineage>
</organism>
<dbReference type="RefSeq" id="WP_070117774.1">
    <property type="nucleotide sequence ID" value="NZ_MASR01000001.1"/>
</dbReference>
<evidence type="ECO:0000256" key="1">
    <source>
        <dbReference type="SAM" id="MobiDB-lite"/>
    </source>
</evidence>
<keyword evidence="4" id="KW-1185">Reference proteome</keyword>
<dbReference type="OrthoDB" id="5291933at2"/>